<proteinExistence type="inferred from homology"/>
<evidence type="ECO:0000256" key="3">
    <source>
        <dbReference type="RuleBase" id="RU000363"/>
    </source>
</evidence>
<reference evidence="5" key="1">
    <citation type="submission" date="2023-01" db="EMBL/GenBank/DDBJ databases">
        <authorList>
            <person name="Van Ghelder C."/>
            <person name="Rancurel C."/>
        </authorList>
    </citation>
    <scope>NUCLEOTIDE SEQUENCE</scope>
    <source>
        <strain evidence="5">CNCM I-4278</strain>
    </source>
</reference>
<dbReference type="InterPro" id="IPR057326">
    <property type="entry name" value="KR_dom"/>
</dbReference>
<accession>A0A9W4UNV4</accession>
<dbReference type="EMBL" id="CAOQHR010000008">
    <property type="protein sequence ID" value="CAI6338087.1"/>
    <property type="molecule type" value="Genomic_DNA"/>
</dbReference>
<organism evidence="5 6">
    <name type="scientific">Periconia digitata</name>
    <dbReference type="NCBI Taxonomy" id="1303443"/>
    <lineage>
        <taxon>Eukaryota</taxon>
        <taxon>Fungi</taxon>
        <taxon>Dikarya</taxon>
        <taxon>Ascomycota</taxon>
        <taxon>Pezizomycotina</taxon>
        <taxon>Dothideomycetes</taxon>
        <taxon>Pleosporomycetidae</taxon>
        <taxon>Pleosporales</taxon>
        <taxon>Massarineae</taxon>
        <taxon>Periconiaceae</taxon>
        <taxon>Periconia</taxon>
    </lineage>
</organism>
<dbReference type="InterPro" id="IPR036291">
    <property type="entry name" value="NAD(P)-bd_dom_sf"/>
</dbReference>
<dbReference type="PRINTS" id="PR00080">
    <property type="entry name" value="SDRFAMILY"/>
</dbReference>
<dbReference type="Pfam" id="PF00106">
    <property type="entry name" value="adh_short"/>
    <property type="match status" value="1"/>
</dbReference>
<dbReference type="Proteomes" id="UP001152607">
    <property type="component" value="Unassembled WGS sequence"/>
</dbReference>
<sequence length="327" mass="34870">MPPPSPFTPNLQTLRTLPKSPKTTLITGGTSGIGLATASLLSSLNPNHNLILLDLNPPPQSFTHPPANLLVHNCDITSWTALRAGFAAGYKKFGRIDYVFVNAGISEAGDQFFTSRLDEDGELRAPEGKVLAVDLEAAAWTTKLGIHYLRLNNPEGEEGQEKGGERGSIVLTASLAGYLGTSGMHMYSAAKHGVVGLMRALKHECRELGIAISVVAPAITETPLILATESPRVQRPGDGEVPGQHAARLREGGVSVNRVESVAGVACWLMDLGGKAAGMGVFVQRDLCVDLEKGLAGSREMWMSREMLEDFRGGSRAEAFQGEKAKM</sequence>
<dbReference type="PANTHER" id="PTHR43180:SF80">
    <property type="entry name" value="NAD(P)-BINDING PROTEIN"/>
    <property type="match status" value="1"/>
</dbReference>
<comment type="similarity">
    <text evidence="1 3">Belongs to the short-chain dehydrogenases/reductases (SDR) family.</text>
</comment>
<dbReference type="PRINTS" id="PR00081">
    <property type="entry name" value="GDHRDH"/>
</dbReference>
<dbReference type="Gene3D" id="3.40.50.720">
    <property type="entry name" value="NAD(P)-binding Rossmann-like Domain"/>
    <property type="match status" value="1"/>
</dbReference>
<dbReference type="OrthoDB" id="37659at2759"/>
<evidence type="ECO:0000313" key="6">
    <source>
        <dbReference type="Proteomes" id="UP001152607"/>
    </source>
</evidence>
<feature type="domain" description="Ketoreductase" evidence="4">
    <location>
        <begin position="22"/>
        <end position="222"/>
    </location>
</feature>
<dbReference type="PANTHER" id="PTHR43180">
    <property type="entry name" value="3-OXOACYL-(ACYL-CARRIER-PROTEIN) REDUCTASE (AFU_ORTHOLOGUE AFUA_6G11210)"/>
    <property type="match status" value="1"/>
</dbReference>
<comment type="caution">
    <text evidence="5">The sequence shown here is derived from an EMBL/GenBank/DDBJ whole genome shotgun (WGS) entry which is preliminary data.</text>
</comment>
<evidence type="ECO:0000259" key="4">
    <source>
        <dbReference type="SMART" id="SM00822"/>
    </source>
</evidence>
<evidence type="ECO:0000256" key="1">
    <source>
        <dbReference type="ARBA" id="ARBA00006484"/>
    </source>
</evidence>
<dbReference type="SMART" id="SM00822">
    <property type="entry name" value="PKS_KR"/>
    <property type="match status" value="1"/>
</dbReference>
<gene>
    <name evidence="5" type="ORF">PDIGIT_LOCUS11210</name>
</gene>
<dbReference type="GO" id="GO:0016491">
    <property type="term" value="F:oxidoreductase activity"/>
    <property type="evidence" value="ECO:0007669"/>
    <property type="project" value="UniProtKB-KW"/>
</dbReference>
<dbReference type="SUPFAM" id="SSF51735">
    <property type="entry name" value="NAD(P)-binding Rossmann-fold domains"/>
    <property type="match status" value="1"/>
</dbReference>
<keyword evidence="6" id="KW-1185">Reference proteome</keyword>
<protein>
    <recommendedName>
        <fullName evidence="4">Ketoreductase domain-containing protein</fullName>
    </recommendedName>
</protein>
<keyword evidence="2" id="KW-0560">Oxidoreductase</keyword>
<evidence type="ECO:0000313" key="5">
    <source>
        <dbReference type="EMBL" id="CAI6338087.1"/>
    </source>
</evidence>
<name>A0A9W4UNV4_9PLEO</name>
<dbReference type="InterPro" id="IPR002347">
    <property type="entry name" value="SDR_fam"/>
</dbReference>
<dbReference type="AlphaFoldDB" id="A0A9W4UNV4"/>
<evidence type="ECO:0000256" key="2">
    <source>
        <dbReference type="ARBA" id="ARBA00023002"/>
    </source>
</evidence>